<proteinExistence type="predicted"/>
<keyword evidence="2" id="KW-1185">Reference proteome</keyword>
<dbReference type="EMBL" id="CM043015">
    <property type="protein sequence ID" value="KAI4472080.1"/>
    <property type="molecule type" value="Genomic_DNA"/>
</dbReference>
<dbReference type="Proteomes" id="UP001056778">
    <property type="component" value="Chromosome 1"/>
</dbReference>
<sequence>MCEYIVLTGSGNGFANLGGFNGKVMFIRVTESSNSRSCFAEFLTLVSVSCPVYKLLLNASPDLVQNVGNIAGCKYCNATVFLAISDSLWTSRLIVKGDDLGRHTCQIMAGDDSPTEKREEFNFGRSTPPPTTSHVAGNRQEHSIDIKTAAEPPKEEKEKDKDKDKDEKDEIDVHRPDANPGYNPDEIRKREEDEPKRRDKRDDNDRDNRDKPEKKIDGSDMLDGQWIPPKDAAKKHANEEEEDDNCAVKCLYYTMQCCECSIS</sequence>
<gene>
    <name evidence="1" type="ORF">MML48_1g08713</name>
</gene>
<reference evidence="1" key="1">
    <citation type="submission" date="2022-04" db="EMBL/GenBank/DDBJ databases">
        <title>Chromosome-scale genome assembly of Holotrichia oblita Faldermann.</title>
        <authorList>
            <person name="Rongchong L."/>
        </authorList>
    </citation>
    <scope>NUCLEOTIDE SEQUENCE</scope>
    <source>
        <strain evidence="1">81SQS9</strain>
    </source>
</reference>
<protein>
    <submittedName>
        <fullName evidence="1">Uncharacterized protein</fullName>
    </submittedName>
</protein>
<accession>A0ACB9TZ34</accession>
<organism evidence="1 2">
    <name type="scientific">Holotrichia oblita</name>
    <name type="common">Chafer beetle</name>
    <dbReference type="NCBI Taxonomy" id="644536"/>
    <lineage>
        <taxon>Eukaryota</taxon>
        <taxon>Metazoa</taxon>
        <taxon>Ecdysozoa</taxon>
        <taxon>Arthropoda</taxon>
        <taxon>Hexapoda</taxon>
        <taxon>Insecta</taxon>
        <taxon>Pterygota</taxon>
        <taxon>Neoptera</taxon>
        <taxon>Endopterygota</taxon>
        <taxon>Coleoptera</taxon>
        <taxon>Polyphaga</taxon>
        <taxon>Scarabaeiformia</taxon>
        <taxon>Scarabaeidae</taxon>
        <taxon>Melolonthinae</taxon>
        <taxon>Holotrichia</taxon>
    </lineage>
</organism>
<evidence type="ECO:0000313" key="2">
    <source>
        <dbReference type="Proteomes" id="UP001056778"/>
    </source>
</evidence>
<name>A0ACB9TZ34_HOLOL</name>
<evidence type="ECO:0000313" key="1">
    <source>
        <dbReference type="EMBL" id="KAI4472080.1"/>
    </source>
</evidence>
<comment type="caution">
    <text evidence="1">The sequence shown here is derived from an EMBL/GenBank/DDBJ whole genome shotgun (WGS) entry which is preliminary data.</text>
</comment>